<accession>A8PNL7</accession>
<name>A8PNL7_9COXI</name>
<keyword evidence="2" id="KW-1185">Reference proteome</keyword>
<protein>
    <submittedName>
        <fullName evidence="1">Uncharacterized protein</fullName>
    </submittedName>
</protein>
<organism evidence="1 2">
    <name type="scientific">Rickettsiella grylli</name>
    <dbReference type="NCBI Taxonomy" id="59196"/>
    <lineage>
        <taxon>Bacteria</taxon>
        <taxon>Pseudomonadati</taxon>
        <taxon>Pseudomonadota</taxon>
        <taxon>Gammaproteobacteria</taxon>
        <taxon>Legionellales</taxon>
        <taxon>Coxiellaceae</taxon>
        <taxon>Rickettsiella</taxon>
    </lineage>
</organism>
<dbReference type="Proteomes" id="UP000054075">
    <property type="component" value="Unassembled WGS sequence"/>
</dbReference>
<sequence>MELKEMNNEINVHRGTFFPLNTRPLKIPEPIKKVNPVNKNAVYNLTWNGFYWELRQRGTKHFMRCYGFSSRKKLQLFIARSNLWQEKITLGHFETNTQSELMAYLGDKFFDQVSLEHNFNPKNHKLSTIHYFIYNYNLSFAALSLGFSSLQSFLNFFAKSSFVADYSINKAENLSIAIGVLQKADPIEMKNELGQLYNEPLIENKRFERYNYTLEELKLALETENFSIVIASLGGGSIYAFNKKLKRLSPVINVQLDDLKKKSWEALLQNIPLKWWKVKLDQFFSQKEMFFRERACAQQFFHVQPQNVIAPTGYTAYAPGGIGLSSP</sequence>
<reference evidence="1" key="1">
    <citation type="submission" date="2006-04" db="EMBL/GenBank/DDBJ databases">
        <authorList>
            <person name="Seshadri R."/>
            <person name="Federici B.A."/>
        </authorList>
    </citation>
    <scope>NUCLEOTIDE SEQUENCE [LARGE SCALE GENOMIC DNA]</scope>
</reference>
<reference evidence="1" key="2">
    <citation type="submission" date="2007-10" db="EMBL/GenBank/DDBJ databases">
        <authorList>
            <person name="Myers G.S."/>
        </authorList>
    </citation>
    <scope>NUCLEOTIDE SEQUENCE [LARGE SCALE GENOMIC DNA]</scope>
</reference>
<dbReference type="STRING" id="59196.RICGR_1041"/>
<dbReference type="EMBL" id="AAQJ02000001">
    <property type="protein sequence ID" value="EDP46459.1"/>
    <property type="molecule type" value="Genomic_DNA"/>
</dbReference>
<comment type="caution">
    <text evidence="1">The sequence shown here is derived from an EMBL/GenBank/DDBJ whole genome shotgun (WGS) entry which is preliminary data.</text>
</comment>
<gene>
    <name evidence="1" type="ORF">RICGR_1041</name>
</gene>
<evidence type="ECO:0000313" key="1">
    <source>
        <dbReference type="EMBL" id="EDP46459.1"/>
    </source>
</evidence>
<proteinExistence type="predicted"/>
<dbReference type="AlphaFoldDB" id="A8PNL7"/>
<evidence type="ECO:0000313" key="2">
    <source>
        <dbReference type="Proteomes" id="UP000054075"/>
    </source>
</evidence>